<comment type="similarity">
    <text evidence="1 2">Belongs to the anti-sigma-factor antagonist family.</text>
</comment>
<organism evidence="4 5">
    <name type="scientific">Streptomyces piniterrae</name>
    <dbReference type="NCBI Taxonomy" id="2571125"/>
    <lineage>
        <taxon>Bacteria</taxon>
        <taxon>Bacillati</taxon>
        <taxon>Actinomycetota</taxon>
        <taxon>Actinomycetes</taxon>
        <taxon>Kitasatosporales</taxon>
        <taxon>Streptomycetaceae</taxon>
        <taxon>Streptomyces</taxon>
    </lineage>
</organism>
<dbReference type="SUPFAM" id="SSF52091">
    <property type="entry name" value="SpoIIaa-like"/>
    <property type="match status" value="1"/>
</dbReference>
<dbReference type="NCBIfam" id="TIGR00377">
    <property type="entry name" value="ant_ant_sig"/>
    <property type="match status" value="1"/>
</dbReference>
<gene>
    <name evidence="4" type="ORF">FCH28_02100</name>
</gene>
<evidence type="ECO:0000313" key="4">
    <source>
        <dbReference type="EMBL" id="TJZ58966.1"/>
    </source>
</evidence>
<dbReference type="RefSeq" id="WP_136737918.1">
    <property type="nucleotide sequence ID" value="NZ_SUMB01000001.1"/>
</dbReference>
<dbReference type="OrthoDB" id="4833278at2"/>
<dbReference type="InterPro" id="IPR036513">
    <property type="entry name" value="STAS_dom_sf"/>
</dbReference>
<dbReference type="Gene3D" id="3.30.750.24">
    <property type="entry name" value="STAS domain"/>
    <property type="match status" value="1"/>
</dbReference>
<name>A0A4U0NW16_9ACTN</name>
<proteinExistence type="inferred from homology"/>
<comment type="caution">
    <text evidence="4">The sequence shown here is derived from an EMBL/GenBank/DDBJ whole genome shotgun (WGS) entry which is preliminary data.</text>
</comment>
<dbReference type="InterPro" id="IPR002645">
    <property type="entry name" value="STAS_dom"/>
</dbReference>
<dbReference type="PANTHER" id="PTHR33495:SF2">
    <property type="entry name" value="ANTI-SIGMA FACTOR ANTAGONIST TM_1081-RELATED"/>
    <property type="match status" value="1"/>
</dbReference>
<dbReference type="InterPro" id="IPR003658">
    <property type="entry name" value="Anti-sigma_ant"/>
</dbReference>
<accession>A0A4U0NW16</accession>
<dbReference type="AlphaFoldDB" id="A0A4U0NW16"/>
<dbReference type="Pfam" id="PF01740">
    <property type="entry name" value="STAS"/>
    <property type="match status" value="1"/>
</dbReference>
<reference evidence="4 5" key="1">
    <citation type="submission" date="2019-04" db="EMBL/GenBank/DDBJ databases">
        <title>Streptomyces piniterrae sp. nov., a heliquinomycin-producing actinomycete isolated from rhizosphere soil of Pinus yunnanensis.</title>
        <authorList>
            <person name="Zhuang X."/>
            <person name="Zhao J."/>
        </authorList>
    </citation>
    <scope>NUCLEOTIDE SEQUENCE [LARGE SCALE GENOMIC DNA]</scope>
    <source>
        <strain evidence="5">jys28</strain>
    </source>
</reference>
<evidence type="ECO:0000256" key="1">
    <source>
        <dbReference type="ARBA" id="ARBA00009013"/>
    </source>
</evidence>
<sequence>MLRERTGEARGRPADGPVVVRLEGELDLPSAPATKRYLDSLTSGPRPDLVVDLTGVSFFDCCGIGILCRARRRALDRGGRLSLVVTDPRQLRILRKVGLEGAFEVLDTAPDGR</sequence>
<evidence type="ECO:0000256" key="2">
    <source>
        <dbReference type="RuleBase" id="RU003749"/>
    </source>
</evidence>
<evidence type="ECO:0000259" key="3">
    <source>
        <dbReference type="PROSITE" id="PS50801"/>
    </source>
</evidence>
<protein>
    <recommendedName>
        <fullName evidence="2">Anti-sigma factor antagonist</fullName>
    </recommendedName>
</protein>
<dbReference type="Proteomes" id="UP000308697">
    <property type="component" value="Unassembled WGS sequence"/>
</dbReference>
<keyword evidence="5" id="KW-1185">Reference proteome</keyword>
<dbReference type="PROSITE" id="PS50801">
    <property type="entry name" value="STAS"/>
    <property type="match status" value="1"/>
</dbReference>
<dbReference type="CDD" id="cd07043">
    <property type="entry name" value="STAS_anti-anti-sigma_factors"/>
    <property type="match status" value="1"/>
</dbReference>
<feature type="domain" description="STAS" evidence="3">
    <location>
        <begin position="7"/>
        <end position="113"/>
    </location>
</feature>
<dbReference type="PANTHER" id="PTHR33495">
    <property type="entry name" value="ANTI-SIGMA FACTOR ANTAGONIST TM_1081-RELATED-RELATED"/>
    <property type="match status" value="1"/>
</dbReference>
<dbReference type="EMBL" id="SUMB01000001">
    <property type="protein sequence ID" value="TJZ58966.1"/>
    <property type="molecule type" value="Genomic_DNA"/>
</dbReference>
<evidence type="ECO:0000313" key="5">
    <source>
        <dbReference type="Proteomes" id="UP000308697"/>
    </source>
</evidence>
<dbReference type="GO" id="GO:0043856">
    <property type="term" value="F:anti-sigma factor antagonist activity"/>
    <property type="evidence" value="ECO:0007669"/>
    <property type="project" value="InterPro"/>
</dbReference>